<dbReference type="InterPro" id="IPR040264">
    <property type="entry name" value="T15H9.4-like"/>
</dbReference>
<evidence type="ECO:0000313" key="2">
    <source>
        <dbReference type="EnsemblMetazoa" id="OVOC9144.1"/>
    </source>
</evidence>
<reference evidence="2" key="2">
    <citation type="submission" date="2022-06" db="UniProtKB">
        <authorList>
            <consortium name="EnsemblMetazoa"/>
        </authorList>
    </citation>
    <scope>IDENTIFICATION</scope>
</reference>
<name>A0A8R1Y5I3_ONCVO</name>
<proteinExistence type="predicted"/>
<organism evidence="2 3">
    <name type="scientific">Onchocerca volvulus</name>
    <dbReference type="NCBI Taxonomy" id="6282"/>
    <lineage>
        <taxon>Eukaryota</taxon>
        <taxon>Metazoa</taxon>
        <taxon>Ecdysozoa</taxon>
        <taxon>Nematoda</taxon>
        <taxon>Chromadorea</taxon>
        <taxon>Rhabditida</taxon>
        <taxon>Spirurina</taxon>
        <taxon>Spiruromorpha</taxon>
        <taxon>Filarioidea</taxon>
        <taxon>Onchocercidae</taxon>
        <taxon>Onchocerca</taxon>
    </lineage>
</organism>
<dbReference type="AlphaFoldDB" id="A0A8R1Y5I3"/>
<dbReference type="OMA" id="HLHVNID"/>
<dbReference type="PANTHER" id="PTHR31327">
    <property type="entry name" value="SPERM MEIOSIS PDZ DOMAIN CONTAINING PROTEINS-RELATED"/>
    <property type="match status" value="1"/>
</dbReference>
<dbReference type="EMBL" id="CMVM020000255">
    <property type="status" value="NOT_ANNOTATED_CDS"/>
    <property type="molecule type" value="Genomic_DNA"/>
</dbReference>
<dbReference type="SUPFAM" id="SSF50156">
    <property type="entry name" value="PDZ domain-like"/>
    <property type="match status" value="1"/>
</dbReference>
<dbReference type="InterPro" id="IPR036034">
    <property type="entry name" value="PDZ_sf"/>
</dbReference>
<keyword evidence="3" id="KW-1185">Reference proteome</keyword>
<dbReference type="Proteomes" id="UP000024404">
    <property type="component" value="Unassembled WGS sequence"/>
</dbReference>
<feature type="domain" description="PDZ" evidence="1">
    <location>
        <begin position="85"/>
        <end position="189"/>
    </location>
</feature>
<dbReference type="InterPro" id="IPR001478">
    <property type="entry name" value="PDZ"/>
</dbReference>
<protein>
    <submittedName>
        <fullName evidence="2">PDZ domain-containing protein</fullName>
    </submittedName>
</protein>
<reference evidence="3" key="1">
    <citation type="submission" date="2013-10" db="EMBL/GenBank/DDBJ databases">
        <title>Genome sequencing of Onchocerca volvulus.</title>
        <authorList>
            <person name="Cotton J."/>
            <person name="Tsai J."/>
            <person name="Stanley E."/>
            <person name="Tracey A."/>
            <person name="Holroyd N."/>
            <person name="Lustigman S."/>
            <person name="Berriman M."/>
        </authorList>
    </citation>
    <scope>NUCLEOTIDE SEQUENCE</scope>
</reference>
<evidence type="ECO:0000259" key="1">
    <source>
        <dbReference type="SMART" id="SM00228"/>
    </source>
</evidence>
<sequence>MQEERMVADNDNLHHLHVNIDAGELPGISYTKDLIVTFVQRNINRDKKREKQIKQEQCVDDKRIIKRDGFLYLKVKMKQHKMERTPVGLIVTSFATMSDGLVAQWTTRRSTEPKIVGSTPAEVQVKNGKEGQVYVIHVTKGSLSDECLIVGDRILQVDGIIIDDKEMAKKFIVKGLLSGNVTIIVERPDSPTARSFASEVLSVPTPPIANC</sequence>
<evidence type="ECO:0000313" key="3">
    <source>
        <dbReference type="Proteomes" id="UP000024404"/>
    </source>
</evidence>
<dbReference type="Gene3D" id="2.30.42.10">
    <property type="match status" value="1"/>
</dbReference>
<dbReference type="SMART" id="SM00228">
    <property type="entry name" value="PDZ"/>
    <property type="match status" value="1"/>
</dbReference>
<dbReference type="EnsemblMetazoa" id="OVOC9144.1">
    <property type="protein sequence ID" value="OVOC9144.1"/>
    <property type="gene ID" value="WBGene00245953"/>
</dbReference>
<accession>A0A8R1Y5I3</accession>